<feature type="transmembrane region" description="Helical" evidence="1">
    <location>
        <begin position="12"/>
        <end position="35"/>
    </location>
</feature>
<evidence type="ECO:0000313" key="3">
    <source>
        <dbReference type="Proteomes" id="UP000092024"/>
    </source>
</evidence>
<gene>
    <name evidence="2" type="ORF">A7K91_03790</name>
</gene>
<protein>
    <recommendedName>
        <fullName evidence="4">Translation initiation factor 2</fullName>
    </recommendedName>
</protein>
<accession>A0A1A5YHT5</accession>
<proteinExistence type="predicted"/>
<dbReference type="EMBL" id="LYPA01000064">
    <property type="protein sequence ID" value="OBR65108.1"/>
    <property type="molecule type" value="Genomic_DNA"/>
</dbReference>
<evidence type="ECO:0000256" key="1">
    <source>
        <dbReference type="SAM" id="Phobius"/>
    </source>
</evidence>
<dbReference type="AlphaFoldDB" id="A0A1A5YHT5"/>
<comment type="caution">
    <text evidence="2">The sequence shown here is derived from an EMBL/GenBank/DDBJ whole genome shotgun (WGS) entry which is preliminary data.</text>
</comment>
<reference evidence="2 3" key="1">
    <citation type="submission" date="2016-05" db="EMBL/GenBank/DDBJ databases">
        <title>Paenibacillus oryzae. sp. nov., isolated from the rice root.</title>
        <authorList>
            <person name="Zhang J."/>
            <person name="Zhang X."/>
        </authorList>
    </citation>
    <scope>NUCLEOTIDE SEQUENCE [LARGE SCALE GENOMIC DNA]</scope>
    <source>
        <strain evidence="2 3">1DrF-4</strain>
    </source>
</reference>
<keyword evidence="1" id="KW-0812">Transmembrane</keyword>
<keyword evidence="3" id="KW-1185">Reference proteome</keyword>
<keyword evidence="1" id="KW-1133">Transmembrane helix</keyword>
<evidence type="ECO:0008006" key="4">
    <source>
        <dbReference type="Google" id="ProtNLM"/>
    </source>
</evidence>
<organism evidence="2 3">
    <name type="scientific">Paenibacillus oryzae</name>
    <dbReference type="NCBI Taxonomy" id="1844972"/>
    <lineage>
        <taxon>Bacteria</taxon>
        <taxon>Bacillati</taxon>
        <taxon>Bacillota</taxon>
        <taxon>Bacilli</taxon>
        <taxon>Bacillales</taxon>
        <taxon>Paenibacillaceae</taxon>
        <taxon>Paenibacillus</taxon>
    </lineage>
</organism>
<evidence type="ECO:0000313" key="2">
    <source>
        <dbReference type="EMBL" id="OBR65108.1"/>
    </source>
</evidence>
<sequence length="78" mass="8415">MPTSTDILVAKLVFIGSTITTIGDGITAIAAALALEALEHPKDQRSEIHGYSSNQLDTTEKQLDLVMTELAQIKSLFK</sequence>
<dbReference type="Proteomes" id="UP000092024">
    <property type="component" value="Unassembled WGS sequence"/>
</dbReference>
<name>A0A1A5YHT5_9BACL</name>
<keyword evidence="1" id="KW-0472">Membrane</keyword>